<feature type="non-terminal residue" evidence="1">
    <location>
        <position position="55"/>
    </location>
</feature>
<protein>
    <submittedName>
        <fullName evidence="1">Uncharacterized protein</fullName>
    </submittedName>
</protein>
<dbReference type="EMBL" id="KL225723">
    <property type="protein sequence ID" value="KFM01746.1"/>
    <property type="molecule type" value="Genomic_DNA"/>
</dbReference>
<evidence type="ECO:0000313" key="1">
    <source>
        <dbReference type="EMBL" id="KFM01746.1"/>
    </source>
</evidence>
<organism evidence="1 2">
    <name type="scientific">Aptenodytes forsteri</name>
    <name type="common">Emperor penguin</name>
    <dbReference type="NCBI Taxonomy" id="9233"/>
    <lineage>
        <taxon>Eukaryota</taxon>
        <taxon>Metazoa</taxon>
        <taxon>Chordata</taxon>
        <taxon>Craniata</taxon>
        <taxon>Vertebrata</taxon>
        <taxon>Euteleostomi</taxon>
        <taxon>Archelosauria</taxon>
        <taxon>Archosauria</taxon>
        <taxon>Dinosauria</taxon>
        <taxon>Saurischia</taxon>
        <taxon>Theropoda</taxon>
        <taxon>Coelurosauria</taxon>
        <taxon>Aves</taxon>
        <taxon>Neognathae</taxon>
        <taxon>Neoaves</taxon>
        <taxon>Aequornithes</taxon>
        <taxon>Sphenisciformes</taxon>
        <taxon>Spheniscidae</taxon>
        <taxon>Aptenodytes</taxon>
    </lineage>
</organism>
<sequence>WLICELPLRVNLSCSIFSSWLSSSGPGCLPIAGWPWTGLSIPCKTLWTFSFQRCQ</sequence>
<dbReference type="Proteomes" id="UP000053286">
    <property type="component" value="Unassembled WGS sequence"/>
</dbReference>
<name>A0A087QKJ2_APTFO</name>
<keyword evidence="2" id="KW-1185">Reference proteome</keyword>
<reference evidence="1 2" key="1">
    <citation type="submission" date="2014-04" db="EMBL/GenBank/DDBJ databases">
        <title>Genome evolution of avian class.</title>
        <authorList>
            <person name="Zhang G."/>
            <person name="Li C."/>
        </authorList>
    </citation>
    <scope>NUCLEOTIDE SEQUENCE [LARGE SCALE GENOMIC DNA]</scope>
    <source>
        <strain evidence="1">BGI_AS27</strain>
    </source>
</reference>
<accession>A0A087QKJ2</accession>
<proteinExistence type="predicted"/>
<evidence type="ECO:0000313" key="2">
    <source>
        <dbReference type="Proteomes" id="UP000053286"/>
    </source>
</evidence>
<dbReference type="AlphaFoldDB" id="A0A087QKJ2"/>
<gene>
    <name evidence="1" type="ORF">AS27_01885</name>
</gene>
<feature type="non-terminal residue" evidence="1">
    <location>
        <position position="1"/>
    </location>
</feature>